<evidence type="ECO:0000313" key="1">
    <source>
        <dbReference type="EMBL" id="KAJ7728757.1"/>
    </source>
</evidence>
<organism evidence="1 2">
    <name type="scientific">Mycena metata</name>
    <dbReference type="NCBI Taxonomy" id="1033252"/>
    <lineage>
        <taxon>Eukaryota</taxon>
        <taxon>Fungi</taxon>
        <taxon>Dikarya</taxon>
        <taxon>Basidiomycota</taxon>
        <taxon>Agaricomycotina</taxon>
        <taxon>Agaricomycetes</taxon>
        <taxon>Agaricomycetidae</taxon>
        <taxon>Agaricales</taxon>
        <taxon>Marasmiineae</taxon>
        <taxon>Mycenaceae</taxon>
        <taxon>Mycena</taxon>
    </lineage>
</organism>
<evidence type="ECO:0000313" key="2">
    <source>
        <dbReference type="Proteomes" id="UP001215598"/>
    </source>
</evidence>
<proteinExistence type="predicted"/>
<dbReference type="Proteomes" id="UP001215598">
    <property type="component" value="Unassembled WGS sequence"/>
</dbReference>
<keyword evidence="2" id="KW-1185">Reference proteome</keyword>
<name>A0AAD7HUP1_9AGAR</name>
<dbReference type="EMBL" id="JARKIB010000170">
    <property type="protein sequence ID" value="KAJ7728757.1"/>
    <property type="molecule type" value="Genomic_DNA"/>
</dbReference>
<accession>A0AAD7HUP1</accession>
<dbReference type="AlphaFoldDB" id="A0AAD7HUP1"/>
<comment type="caution">
    <text evidence="1">The sequence shown here is derived from an EMBL/GenBank/DDBJ whole genome shotgun (WGS) entry which is preliminary data.</text>
</comment>
<gene>
    <name evidence="1" type="ORF">B0H16DRAFT_1894044</name>
</gene>
<reference evidence="1" key="1">
    <citation type="submission" date="2023-03" db="EMBL/GenBank/DDBJ databases">
        <title>Massive genome expansion in bonnet fungi (Mycena s.s.) driven by repeated elements and novel gene families across ecological guilds.</title>
        <authorList>
            <consortium name="Lawrence Berkeley National Laboratory"/>
            <person name="Harder C.B."/>
            <person name="Miyauchi S."/>
            <person name="Viragh M."/>
            <person name="Kuo A."/>
            <person name="Thoen E."/>
            <person name="Andreopoulos B."/>
            <person name="Lu D."/>
            <person name="Skrede I."/>
            <person name="Drula E."/>
            <person name="Henrissat B."/>
            <person name="Morin E."/>
            <person name="Kohler A."/>
            <person name="Barry K."/>
            <person name="LaButti K."/>
            <person name="Morin E."/>
            <person name="Salamov A."/>
            <person name="Lipzen A."/>
            <person name="Mereny Z."/>
            <person name="Hegedus B."/>
            <person name="Baldrian P."/>
            <person name="Stursova M."/>
            <person name="Weitz H."/>
            <person name="Taylor A."/>
            <person name="Grigoriev I.V."/>
            <person name="Nagy L.G."/>
            <person name="Martin F."/>
            <person name="Kauserud H."/>
        </authorList>
    </citation>
    <scope>NUCLEOTIDE SEQUENCE</scope>
    <source>
        <strain evidence="1">CBHHK182m</strain>
    </source>
</reference>
<protein>
    <submittedName>
        <fullName evidence="1">Uncharacterized protein</fullName>
    </submittedName>
</protein>
<sequence length="209" mass="23566">MEFLWMKQSFIRYVEHKACDTPAIFTLLTTRPPAVRRVMRAGGEGECRGARKDEEERVSRGDVRRYGGSQQLTGHPMPSADEIDLRQEGEHAVLLSSECVSSVPYRVKPAVSRVFCSVSASHKRMRGGVRAPREEPYSKCVRARRRTTGAPGPVPAQGEEVELVCGRQNRECGGWRCRLFKSLFVRNYCASIRKTAITLNSRLSSDNKY</sequence>